<evidence type="ECO:0000256" key="5">
    <source>
        <dbReference type="ARBA" id="ARBA00022856"/>
    </source>
</evidence>
<keyword evidence="7 9" id="KW-1133">Transmembrane helix</keyword>
<dbReference type="PROSITE" id="PS50928">
    <property type="entry name" value="ABC_TM1"/>
    <property type="match status" value="1"/>
</dbReference>
<evidence type="ECO:0000256" key="2">
    <source>
        <dbReference type="ARBA" id="ARBA00022448"/>
    </source>
</evidence>
<feature type="domain" description="ABC transmembrane type-1" evidence="10">
    <location>
        <begin position="81"/>
        <end position="270"/>
    </location>
</feature>
<comment type="subcellular location">
    <subcellularLocation>
        <location evidence="1 9">Cell membrane</location>
        <topology evidence="1 9">Multi-pass membrane protein</topology>
    </subcellularLocation>
</comment>
<dbReference type="InterPro" id="IPR025966">
    <property type="entry name" value="OppC_N"/>
</dbReference>
<feature type="transmembrane region" description="Helical" evidence="9">
    <location>
        <begin position="21"/>
        <end position="43"/>
    </location>
</feature>
<evidence type="ECO:0000256" key="8">
    <source>
        <dbReference type="ARBA" id="ARBA00023136"/>
    </source>
</evidence>
<dbReference type="GO" id="GO:0015031">
    <property type="term" value="P:protein transport"/>
    <property type="evidence" value="ECO:0007669"/>
    <property type="project" value="UniProtKB-KW"/>
</dbReference>
<feature type="transmembrane region" description="Helical" evidence="9">
    <location>
        <begin position="199"/>
        <end position="227"/>
    </location>
</feature>
<evidence type="ECO:0000256" key="7">
    <source>
        <dbReference type="ARBA" id="ARBA00022989"/>
    </source>
</evidence>
<feature type="transmembrane region" description="Helical" evidence="9">
    <location>
        <begin position="123"/>
        <end position="141"/>
    </location>
</feature>
<feature type="transmembrane region" description="Helical" evidence="9">
    <location>
        <begin position="247"/>
        <end position="269"/>
    </location>
</feature>
<comment type="similarity">
    <text evidence="9">Belongs to the binding-protein-dependent transport system permease family.</text>
</comment>
<proteinExistence type="inferred from homology"/>
<keyword evidence="5" id="KW-0571">Peptide transport</keyword>
<dbReference type="InterPro" id="IPR000515">
    <property type="entry name" value="MetI-like"/>
</dbReference>
<name>A0A0F7X1A3_CHLPN</name>
<evidence type="ECO:0000256" key="9">
    <source>
        <dbReference type="RuleBase" id="RU363032"/>
    </source>
</evidence>
<evidence type="ECO:0000256" key="4">
    <source>
        <dbReference type="ARBA" id="ARBA00022692"/>
    </source>
</evidence>
<sequence length="284" mass="31469">MENLSSAPSRSIWKSIIQNKMLVLGLTTLIILILGALLLPWFYQDYEQTSLKDILVSPCSRFPFGTDTLGRCMFARTLRGLRLSLLIATIATLIDVCVGLLWATVAISGGKKIDFLMMRTTEILFSLPRIPIIILLLVIFHHGLLPLILAMTITGWIPISRIIYGQFLLLKNKPFVLSAKAMHASTFHILKKHLLPNTLAPIISTLIFTIPNAIYTEAFISFLGLGIQPPQASLGTLVKEGINAIDYYPWLFFFPSLIMIALSISFNLIGEGAKTLCLEEGSHG</sequence>
<feature type="transmembrane region" description="Helical" evidence="9">
    <location>
        <begin position="147"/>
        <end position="170"/>
    </location>
</feature>
<dbReference type="EMBL" id="LN847036">
    <property type="protein sequence ID" value="CRI42327.1"/>
    <property type="molecule type" value="Genomic_DNA"/>
</dbReference>
<keyword evidence="8 9" id="KW-0472">Membrane</keyword>
<evidence type="ECO:0000313" key="11">
    <source>
        <dbReference type="EMBL" id="CRI42327.1"/>
    </source>
</evidence>
<keyword evidence="4 9" id="KW-0812">Transmembrane</keyword>
<dbReference type="PANTHER" id="PTHR43386">
    <property type="entry name" value="OLIGOPEPTIDE TRANSPORT SYSTEM PERMEASE PROTEIN APPC"/>
    <property type="match status" value="1"/>
</dbReference>
<dbReference type="InterPro" id="IPR035906">
    <property type="entry name" value="MetI-like_sf"/>
</dbReference>
<dbReference type="GO" id="GO:0055085">
    <property type="term" value="P:transmembrane transport"/>
    <property type="evidence" value="ECO:0007669"/>
    <property type="project" value="InterPro"/>
</dbReference>
<protein>
    <submittedName>
        <fullName evidence="11">Oligopeptide transport system permease protein OppC</fullName>
    </submittedName>
</protein>
<dbReference type="SUPFAM" id="SSF161098">
    <property type="entry name" value="MetI-like"/>
    <property type="match status" value="1"/>
</dbReference>
<dbReference type="InterPro" id="IPR050366">
    <property type="entry name" value="BP-dependent_transpt_permease"/>
</dbReference>
<evidence type="ECO:0000256" key="3">
    <source>
        <dbReference type="ARBA" id="ARBA00022475"/>
    </source>
</evidence>
<accession>A0A0F7X1A3</accession>
<dbReference type="CDD" id="cd06261">
    <property type="entry name" value="TM_PBP2"/>
    <property type="match status" value="1"/>
</dbReference>
<dbReference type="GO" id="GO:0005886">
    <property type="term" value="C:plasma membrane"/>
    <property type="evidence" value="ECO:0007669"/>
    <property type="project" value="UniProtKB-SubCell"/>
</dbReference>
<dbReference type="PANTHER" id="PTHR43386:SF24">
    <property type="entry name" value="OLIGOPEPTIDE TRANSPORT SYSTEM PERMEASE PROTEIN AMID"/>
    <property type="match status" value="1"/>
</dbReference>
<dbReference type="Pfam" id="PF12911">
    <property type="entry name" value="OppC_N"/>
    <property type="match status" value="1"/>
</dbReference>
<evidence type="ECO:0000256" key="6">
    <source>
        <dbReference type="ARBA" id="ARBA00022927"/>
    </source>
</evidence>
<gene>
    <name evidence="11" type="primary">oppC</name>
    <name evidence="11" type="ORF">BN1224_DC9_BD_00030</name>
</gene>
<evidence type="ECO:0000256" key="1">
    <source>
        <dbReference type="ARBA" id="ARBA00004651"/>
    </source>
</evidence>
<organism evidence="11">
    <name type="scientific">Chlamydia pneumoniae</name>
    <name type="common">Chlamydophila pneumoniae</name>
    <dbReference type="NCBI Taxonomy" id="83558"/>
    <lineage>
        <taxon>Bacteria</taxon>
        <taxon>Pseudomonadati</taxon>
        <taxon>Chlamydiota</taxon>
        <taxon>Chlamydiia</taxon>
        <taxon>Chlamydiales</taxon>
        <taxon>Chlamydiaceae</taxon>
        <taxon>Chlamydia/Chlamydophila group</taxon>
        <taxon>Chlamydia</taxon>
    </lineage>
</organism>
<reference evidence="11" key="1">
    <citation type="submission" date="2015-05" db="EMBL/GenBank/DDBJ databases">
        <authorList>
            <person name="Rattei Thomas"/>
        </authorList>
    </citation>
    <scope>NUCLEOTIDE SEQUENCE</scope>
    <source>
        <strain evidence="11">DC9</strain>
    </source>
</reference>
<keyword evidence="2 9" id="KW-0813">Transport</keyword>
<dbReference type="Gene3D" id="1.10.3720.10">
    <property type="entry name" value="MetI-like"/>
    <property type="match status" value="1"/>
</dbReference>
<keyword evidence="6" id="KW-0653">Protein transport</keyword>
<keyword evidence="3" id="KW-1003">Cell membrane</keyword>
<dbReference type="AlphaFoldDB" id="A0A0F7X1A3"/>
<evidence type="ECO:0000259" key="10">
    <source>
        <dbReference type="PROSITE" id="PS50928"/>
    </source>
</evidence>
<feature type="transmembrane region" description="Helical" evidence="9">
    <location>
        <begin position="83"/>
        <end position="103"/>
    </location>
</feature>
<dbReference type="GO" id="GO:0015833">
    <property type="term" value="P:peptide transport"/>
    <property type="evidence" value="ECO:0007669"/>
    <property type="project" value="UniProtKB-KW"/>
</dbReference>
<dbReference type="Pfam" id="PF00528">
    <property type="entry name" value="BPD_transp_1"/>
    <property type="match status" value="1"/>
</dbReference>